<name>A0A2S9YF48_9BACT</name>
<accession>A0A2S9YF48</accession>
<protein>
    <recommendedName>
        <fullName evidence="1">DNA mimic protein DMP19 C-terminal domain-containing protein</fullName>
    </recommendedName>
</protein>
<keyword evidence="3" id="KW-1185">Reference proteome</keyword>
<dbReference type="AlphaFoldDB" id="A0A2S9YF48"/>
<proteinExistence type="predicted"/>
<dbReference type="Pfam" id="PF14300">
    <property type="entry name" value="DMP19"/>
    <property type="match status" value="1"/>
</dbReference>
<dbReference type="Proteomes" id="UP000237968">
    <property type="component" value="Unassembled WGS sequence"/>
</dbReference>
<evidence type="ECO:0000313" key="3">
    <source>
        <dbReference type="Proteomes" id="UP000237968"/>
    </source>
</evidence>
<comment type="caution">
    <text evidence="2">The sequence shown here is derived from an EMBL/GenBank/DDBJ whole genome shotgun (WGS) entry which is preliminary data.</text>
</comment>
<evidence type="ECO:0000313" key="2">
    <source>
        <dbReference type="EMBL" id="PRQ03730.1"/>
    </source>
</evidence>
<organism evidence="2 3">
    <name type="scientific">Enhygromyxa salina</name>
    <dbReference type="NCBI Taxonomy" id="215803"/>
    <lineage>
        <taxon>Bacteria</taxon>
        <taxon>Pseudomonadati</taxon>
        <taxon>Myxococcota</taxon>
        <taxon>Polyangia</taxon>
        <taxon>Nannocystales</taxon>
        <taxon>Nannocystaceae</taxon>
        <taxon>Enhygromyxa</taxon>
    </lineage>
</organism>
<dbReference type="OrthoDB" id="9940003at2"/>
<sequence length="201" mass="21345">MAIEAGEVELSDVLCLAARGAMPRAASLGLFAEGFVAKTCSTPGTAAFWLRALGEHSGARRHDALHPGLLASAEPPWAPAVVVDSMVGLFMSERDYQNGGADQFVWNHGAALARAIGTAWRAVGAVENGELLLELAAALERFEAAGERESADPVKAFLAYRTRVEGPYFGRPEPHIELGEALVEWAMEHPDSFGAAAFEQG</sequence>
<reference evidence="2 3" key="1">
    <citation type="submission" date="2018-03" db="EMBL/GenBank/DDBJ databases">
        <title>Draft Genome Sequences of the Obligatory Marine Myxobacteria Enhygromyxa salina SWB005.</title>
        <authorList>
            <person name="Poehlein A."/>
            <person name="Moghaddam J.A."/>
            <person name="Harms H."/>
            <person name="Alanjari M."/>
            <person name="Koenig G.M."/>
            <person name="Daniel R."/>
            <person name="Schaeberle T.F."/>
        </authorList>
    </citation>
    <scope>NUCLEOTIDE SEQUENCE [LARGE SCALE GENOMIC DNA]</scope>
    <source>
        <strain evidence="2 3">SWB005</strain>
    </source>
</reference>
<evidence type="ECO:0000259" key="1">
    <source>
        <dbReference type="Pfam" id="PF14300"/>
    </source>
</evidence>
<dbReference type="EMBL" id="PVNK01000070">
    <property type="protein sequence ID" value="PRQ03730.1"/>
    <property type="molecule type" value="Genomic_DNA"/>
</dbReference>
<dbReference type="RefSeq" id="WP_146155394.1">
    <property type="nucleotide sequence ID" value="NZ_PVNK01000070.1"/>
</dbReference>
<feature type="domain" description="DNA mimic protein DMP19 C-terminal" evidence="1">
    <location>
        <begin position="93"/>
        <end position="146"/>
    </location>
</feature>
<gene>
    <name evidence="2" type="ORF">ENSA5_12800</name>
</gene>
<dbReference type="InterPro" id="IPR025402">
    <property type="entry name" value="DMP19_C"/>
</dbReference>